<organism evidence="2 4">
    <name type="scientific">Medicago truncatula</name>
    <name type="common">Barrel medic</name>
    <name type="synonym">Medicago tribuloides</name>
    <dbReference type="NCBI Taxonomy" id="3880"/>
    <lineage>
        <taxon>Eukaryota</taxon>
        <taxon>Viridiplantae</taxon>
        <taxon>Streptophyta</taxon>
        <taxon>Embryophyta</taxon>
        <taxon>Tracheophyta</taxon>
        <taxon>Spermatophyta</taxon>
        <taxon>Magnoliopsida</taxon>
        <taxon>eudicotyledons</taxon>
        <taxon>Gunneridae</taxon>
        <taxon>Pentapetalae</taxon>
        <taxon>rosids</taxon>
        <taxon>fabids</taxon>
        <taxon>Fabales</taxon>
        <taxon>Fabaceae</taxon>
        <taxon>Papilionoideae</taxon>
        <taxon>50 kb inversion clade</taxon>
        <taxon>NPAAA clade</taxon>
        <taxon>Hologalegina</taxon>
        <taxon>IRL clade</taxon>
        <taxon>Trifolieae</taxon>
        <taxon>Medicago</taxon>
    </lineage>
</organism>
<keyword evidence="4" id="KW-1185">Reference proteome</keyword>
<evidence type="ECO:0000256" key="1">
    <source>
        <dbReference type="SAM" id="MobiDB-lite"/>
    </source>
</evidence>
<dbReference type="AlphaFoldDB" id="G7IV53"/>
<dbReference type="PANTHER" id="PTHR47780:SF1">
    <property type="entry name" value="PROTEIN SET DOMAIN GROUP 41"/>
    <property type="match status" value="1"/>
</dbReference>
<reference evidence="2 4" key="2">
    <citation type="journal article" date="2014" name="BMC Genomics">
        <title>An improved genome release (version Mt4.0) for the model legume Medicago truncatula.</title>
        <authorList>
            <person name="Tang H."/>
            <person name="Krishnakumar V."/>
            <person name="Bidwell S."/>
            <person name="Rosen B."/>
            <person name="Chan A."/>
            <person name="Zhou S."/>
            <person name="Gentzbittel L."/>
            <person name="Childs K.L."/>
            <person name="Yandell M."/>
            <person name="Gundlach H."/>
            <person name="Mayer K.F."/>
            <person name="Schwartz D.C."/>
            <person name="Town C.D."/>
        </authorList>
    </citation>
    <scope>GENOME REANNOTATION</scope>
    <source>
        <strain evidence="3 4">cv. Jemalong A17</strain>
    </source>
</reference>
<dbReference type="PaxDb" id="3880-AES70804"/>
<name>G7IV53_MEDTR</name>
<dbReference type="EMBL" id="CM001219">
    <property type="protein sequence ID" value="AES70804.2"/>
    <property type="molecule type" value="Genomic_DNA"/>
</dbReference>
<accession>G7IV53</accession>
<sequence length="200" mass="22045">MEREKGRERIRPSYLAETAPPPIPNPNNYCSTSHSSIPLSSAEHHLPSSSTSSLLRTALRLLHRHSHGSTRLNHLLTNRHLLTSQNDDVAETVRLGAVIMAAAIEKQNGCSYDGAAILEEATVALCAVLTNAVEVHDNEGCALGIAVFEHAFSWINHSCSPNACYRFSFSTSSLLPHQSELRIAPFTQNSKSLLFFIYFF</sequence>
<evidence type="ECO:0000313" key="3">
    <source>
        <dbReference type="EnsemblPlants" id="AES70804"/>
    </source>
</evidence>
<reference evidence="2 4" key="1">
    <citation type="journal article" date="2011" name="Nature">
        <title>The Medicago genome provides insight into the evolution of rhizobial symbioses.</title>
        <authorList>
            <person name="Young N.D."/>
            <person name="Debelle F."/>
            <person name="Oldroyd G.E."/>
            <person name="Geurts R."/>
            <person name="Cannon S.B."/>
            <person name="Udvardi M.K."/>
            <person name="Benedito V.A."/>
            <person name="Mayer K.F."/>
            <person name="Gouzy J."/>
            <person name="Schoof H."/>
            <person name="Van de Peer Y."/>
            <person name="Proost S."/>
            <person name="Cook D.R."/>
            <person name="Meyers B.C."/>
            <person name="Spannagl M."/>
            <person name="Cheung F."/>
            <person name="De Mita S."/>
            <person name="Krishnakumar V."/>
            <person name="Gundlach H."/>
            <person name="Zhou S."/>
            <person name="Mudge J."/>
            <person name="Bharti A.K."/>
            <person name="Murray J.D."/>
            <person name="Naoumkina M.A."/>
            <person name="Rosen B."/>
            <person name="Silverstein K.A."/>
            <person name="Tang H."/>
            <person name="Rombauts S."/>
            <person name="Zhao P.X."/>
            <person name="Zhou P."/>
            <person name="Barbe V."/>
            <person name="Bardou P."/>
            <person name="Bechner M."/>
            <person name="Bellec A."/>
            <person name="Berger A."/>
            <person name="Berges H."/>
            <person name="Bidwell S."/>
            <person name="Bisseling T."/>
            <person name="Choisne N."/>
            <person name="Couloux A."/>
            <person name="Denny R."/>
            <person name="Deshpande S."/>
            <person name="Dai X."/>
            <person name="Doyle J.J."/>
            <person name="Dudez A.M."/>
            <person name="Farmer A.D."/>
            <person name="Fouteau S."/>
            <person name="Franken C."/>
            <person name="Gibelin C."/>
            <person name="Gish J."/>
            <person name="Goldstein S."/>
            <person name="Gonzalez A.J."/>
            <person name="Green P.J."/>
            <person name="Hallab A."/>
            <person name="Hartog M."/>
            <person name="Hua A."/>
            <person name="Humphray S.J."/>
            <person name="Jeong D.H."/>
            <person name="Jing Y."/>
            <person name="Jocker A."/>
            <person name="Kenton S.M."/>
            <person name="Kim D.J."/>
            <person name="Klee K."/>
            <person name="Lai H."/>
            <person name="Lang C."/>
            <person name="Lin S."/>
            <person name="Macmil S.L."/>
            <person name="Magdelenat G."/>
            <person name="Matthews L."/>
            <person name="McCorrison J."/>
            <person name="Monaghan E.L."/>
            <person name="Mun J.H."/>
            <person name="Najar F.Z."/>
            <person name="Nicholson C."/>
            <person name="Noirot C."/>
            <person name="O'Bleness M."/>
            <person name="Paule C.R."/>
            <person name="Poulain J."/>
            <person name="Prion F."/>
            <person name="Qin B."/>
            <person name="Qu C."/>
            <person name="Retzel E.F."/>
            <person name="Riddle C."/>
            <person name="Sallet E."/>
            <person name="Samain S."/>
            <person name="Samson N."/>
            <person name="Sanders I."/>
            <person name="Saurat O."/>
            <person name="Scarpelli C."/>
            <person name="Schiex T."/>
            <person name="Segurens B."/>
            <person name="Severin A.J."/>
            <person name="Sherrier D.J."/>
            <person name="Shi R."/>
            <person name="Sims S."/>
            <person name="Singer S.R."/>
            <person name="Sinharoy S."/>
            <person name="Sterck L."/>
            <person name="Viollet A."/>
            <person name="Wang B.B."/>
            <person name="Wang K."/>
            <person name="Wang M."/>
            <person name="Wang X."/>
            <person name="Warfsmann J."/>
            <person name="Weissenbach J."/>
            <person name="White D.D."/>
            <person name="White J.D."/>
            <person name="Wiley G.B."/>
            <person name="Wincker P."/>
            <person name="Xing Y."/>
            <person name="Yang L."/>
            <person name="Yao Z."/>
            <person name="Ying F."/>
            <person name="Zhai J."/>
            <person name="Zhou L."/>
            <person name="Zuber A."/>
            <person name="Denarie J."/>
            <person name="Dixon R.A."/>
            <person name="May G.D."/>
            <person name="Schwartz D.C."/>
            <person name="Rogers J."/>
            <person name="Quetier F."/>
            <person name="Town C.D."/>
            <person name="Roe B.A."/>
        </authorList>
    </citation>
    <scope>NUCLEOTIDE SEQUENCE [LARGE SCALE GENOMIC DNA]</scope>
    <source>
        <strain evidence="2">A17</strain>
        <strain evidence="3 4">cv. Jemalong A17</strain>
    </source>
</reference>
<feature type="compositionally biased region" description="Polar residues" evidence="1">
    <location>
        <begin position="26"/>
        <end position="37"/>
    </location>
</feature>
<evidence type="ECO:0008006" key="5">
    <source>
        <dbReference type="Google" id="ProtNLM"/>
    </source>
</evidence>
<evidence type="ECO:0000313" key="4">
    <source>
        <dbReference type="Proteomes" id="UP000002051"/>
    </source>
</evidence>
<gene>
    <name evidence="2" type="ordered locus">MTR_3g062560</name>
</gene>
<dbReference type="HOGENOM" id="CLU_1368017_0_0_1"/>
<dbReference type="EnsemblPlants" id="AES70804">
    <property type="protein sequence ID" value="AES70804"/>
    <property type="gene ID" value="MTR_3g062560"/>
</dbReference>
<dbReference type="Proteomes" id="UP000002051">
    <property type="component" value="Chromosome 3"/>
</dbReference>
<feature type="region of interest" description="Disordered" evidence="1">
    <location>
        <begin position="1"/>
        <end position="48"/>
    </location>
</feature>
<dbReference type="InterPro" id="IPR046341">
    <property type="entry name" value="SET_dom_sf"/>
</dbReference>
<dbReference type="eggNOG" id="ENOG502QTE7">
    <property type="taxonomic scope" value="Eukaryota"/>
</dbReference>
<dbReference type="Gene3D" id="2.170.270.10">
    <property type="entry name" value="SET domain"/>
    <property type="match status" value="1"/>
</dbReference>
<dbReference type="STRING" id="3880.G7IV53"/>
<reference evidence="3" key="3">
    <citation type="submission" date="2015-04" db="UniProtKB">
        <authorList>
            <consortium name="EnsemblPlants"/>
        </authorList>
    </citation>
    <scope>IDENTIFICATION</scope>
    <source>
        <strain evidence="3">cv. Jemalong A17</strain>
    </source>
</reference>
<dbReference type="SUPFAM" id="SSF82199">
    <property type="entry name" value="SET domain"/>
    <property type="match status" value="1"/>
</dbReference>
<protein>
    <recommendedName>
        <fullName evidence="5">SET domain-containing protein</fullName>
    </recommendedName>
</protein>
<feature type="compositionally biased region" description="Basic and acidic residues" evidence="1">
    <location>
        <begin position="1"/>
        <end position="11"/>
    </location>
</feature>
<dbReference type="PANTHER" id="PTHR47780">
    <property type="entry name" value="PROTEIN SET DOMAIN GROUP 41"/>
    <property type="match status" value="1"/>
</dbReference>
<accession>A0A0C3VHF9</accession>
<proteinExistence type="predicted"/>
<evidence type="ECO:0000313" key="2">
    <source>
        <dbReference type="EMBL" id="AES70804.2"/>
    </source>
</evidence>